<dbReference type="Proteomes" id="UP001237642">
    <property type="component" value="Unassembled WGS sequence"/>
</dbReference>
<keyword evidence="7" id="KW-1185">Reference proteome</keyword>
<dbReference type="Pfam" id="PF02493">
    <property type="entry name" value="MORN"/>
    <property type="match status" value="14"/>
</dbReference>
<dbReference type="SMART" id="SM00698">
    <property type="entry name" value="MORN"/>
    <property type="match status" value="15"/>
</dbReference>
<proteinExistence type="predicted"/>
<accession>A0AAD8MVB6</accession>
<evidence type="ECO:0000259" key="5">
    <source>
        <dbReference type="PROSITE" id="PS51455"/>
    </source>
</evidence>
<feature type="domain" description="PIPK" evidence="5">
    <location>
        <begin position="360"/>
        <end position="780"/>
    </location>
</feature>
<dbReference type="InterPro" id="IPR023610">
    <property type="entry name" value="PInositol-4/5-P-5/4-kinase"/>
</dbReference>
<keyword evidence="4" id="KW-0067">ATP-binding</keyword>
<dbReference type="Gene3D" id="2.20.110.10">
    <property type="entry name" value="Histone H3 K4-specific methyltransferase SET7/9 N-terminal domain"/>
    <property type="match status" value="6"/>
</dbReference>
<evidence type="ECO:0000256" key="2">
    <source>
        <dbReference type="ARBA" id="ARBA00022737"/>
    </source>
</evidence>
<dbReference type="PROSITE" id="PS51455">
    <property type="entry name" value="PIPK"/>
    <property type="match status" value="2"/>
</dbReference>
<protein>
    <recommendedName>
        <fullName evidence="1">1-phosphatidylinositol-4-phosphate 5-kinase</fullName>
        <ecNumber evidence="1">2.7.1.68</ecNumber>
    </recommendedName>
</protein>
<evidence type="ECO:0000256" key="3">
    <source>
        <dbReference type="ARBA" id="ARBA00022777"/>
    </source>
</evidence>
<dbReference type="Gene3D" id="3.30.800.10">
    <property type="entry name" value="Phosphatidylinositol Phosphate Kinase II Beta"/>
    <property type="match status" value="2"/>
</dbReference>
<comment type="caution">
    <text evidence="6">The sequence shown here is derived from an EMBL/GenBank/DDBJ whole genome shotgun (WGS) entry which is preliminary data.</text>
</comment>
<dbReference type="EC" id="2.7.1.68" evidence="1"/>
<dbReference type="PANTHER" id="PTHR23086:SF25">
    <property type="entry name" value="PHOSPHATIDYLINOSITOL 4-PHOSPHATE 5-KINASE 8"/>
    <property type="match status" value="1"/>
</dbReference>
<dbReference type="InterPro" id="IPR027483">
    <property type="entry name" value="PInositol-4-P-4/5-kinase_C_sf"/>
</dbReference>
<dbReference type="SMART" id="SM00330">
    <property type="entry name" value="PIPKc"/>
    <property type="match status" value="2"/>
</dbReference>
<name>A0AAD8MVB6_9APIA</name>
<dbReference type="InterPro" id="IPR003409">
    <property type="entry name" value="MORN"/>
</dbReference>
<dbReference type="Pfam" id="PF01504">
    <property type="entry name" value="PIP5K"/>
    <property type="match status" value="2"/>
</dbReference>
<keyword evidence="4" id="KW-0547">Nucleotide-binding</keyword>
<feature type="domain" description="PIPK" evidence="5">
    <location>
        <begin position="1117"/>
        <end position="1540"/>
    </location>
</feature>
<keyword evidence="3 4" id="KW-0418">Kinase</keyword>
<reference evidence="6" key="2">
    <citation type="submission" date="2023-05" db="EMBL/GenBank/DDBJ databases">
        <authorList>
            <person name="Schelkunov M.I."/>
        </authorList>
    </citation>
    <scope>NUCLEOTIDE SEQUENCE</scope>
    <source>
        <strain evidence="6">Hsosn_3</strain>
        <tissue evidence="6">Leaf</tissue>
    </source>
</reference>
<evidence type="ECO:0000256" key="4">
    <source>
        <dbReference type="PROSITE-ProRule" id="PRU00781"/>
    </source>
</evidence>
<dbReference type="SUPFAM" id="SSF82185">
    <property type="entry name" value="Histone H3 K4-specific methyltransferase SET7/9 N-terminal domain"/>
    <property type="match status" value="4"/>
</dbReference>
<organism evidence="6 7">
    <name type="scientific">Heracleum sosnowskyi</name>
    <dbReference type="NCBI Taxonomy" id="360622"/>
    <lineage>
        <taxon>Eukaryota</taxon>
        <taxon>Viridiplantae</taxon>
        <taxon>Streptophyta</taxon>
        <taxon>Embryophyta</taxon>
        <taxon>Tracheophyta</taxon>
        <taxon>Spermatophyta</taxon>
        <taxon>Magnoliopsida</taxon>
        <taxon>eudicotyledons</taxon>
        <taxon>Gunneridae</taxon>
        <taxon>Pentapetalae</taxon>
        <taxon>asterids</taxon>
        <taxon>campanulids</taxon>
        <taxon>Apiales</taxon>
        <taxon>Apiaceae</taxon>
        <taxon>Apioideae</taxon>
        <taxon>apioid superclade</taxon>
        <taxon>Tordylieae</taxon>
        <taxon>Tordyliinae</taxon>
        <taxon>Heracleum</taxon>
    </lineage>
</organism>
<dbReference type="GO" id="GO:0005886">
    <property type="term" value="C:plasma membrane"/>
    <property type="evidence" value="ECO:0007669"/>
    <property type="project" value="TreeGrafter"/>
</dbReference>
<dbReference type="GO" id="GO:0016308">
    <property type="term" value="F:1-phosphatidylinositol-4-phosphate 5-kinase activity"/>
    <property type="evidence" value="ECO:0007669"/>
    <property type="project" value="UniProtKB-EC"/>
</dbReference>
<keyword evidence="4" id="KW-0808">Transferase</keyword>
<evidence type="ECO:0000256" key="1">
    <source>
        <dbReference type="ARBA" id="ARBA00012172"/>
    </source>
</evidence>
<dbReference type="Gene3D" id="3.30.810.10">
    <property type="entry name" value="2-Layer Sandwich"/>
    <property type="match status" value="2"/>
</dbReference>
<dbReference type="InterPro" id="IPR027484">
    <property type="entry name" value="PInositol-4-P-5-kinase_N"/>
</dbReference>
<dbReference type="GO" id="GO:0005524">
    <property type="term" value="F:ATP binding"/>
    <property type="evidence" value="ECO:0007669"/>
    <property type="project" value="UniProtKB-UniRule"/>
</dbReference>
<keyword evidence="2" id="KW-0677">Repeat</keyword>
<gene>
    <name evidence="6" type="ORF">POM88_023852</name>
</gene>
<dbReference type="EMBL" id="JAUIZM010000005">
    <property type="protein sequence ID" value="KAK1386117.1"/>
    <property type="molecule type" value="Genomic_DNA"/>
</dbReference>
<dbReference type="PANTHER" id="PTHR23086">
    <property type="entry name" value="PHOSPHATIDYLINOSITOL-4-PHOSPHATE 5-KINASE"/>
    <property type="match status" value="1"/>
</dbReference>
<dbReference type="CDD" id="cd17302">
    <property type="entry name" value="PIPKc_AtPIP5K_like"/>
    <property type="match status" value="2"/>
</dbReference>
<evidence type="ECO:0000313" key="7">
    <source>
        <dbReference type="Proteomes" id="UP001237642"/>
    </source>
</evidence>
<evidence type="ECO:0000313" key="6">
    <source>
        <dbReference type="EMBL" id="KAK1386117.1"/>
    </source>
</evidence>
<dbReference type="SUPFAM" id="SSF56104">
    <property type="entry name" value="SAICAR synthase-like"/>
    <property type="match status" value="2"/>
</dbReference>
<sequence length="1543" mass="175316">MIRSRYWPSREFIKIVLSFIIMESSGRSSEKIFSNGDVYYGNYKGTLPQGKGKYTWSDGKIYEGDWEEGKMTGKGKVLWPSGASYEGDFSGGYLHGFGILTSSDGSVYRGSWKLNLQHGFGEKQYQNSDVYEGTWKEGKQEGSGKYVWSNGNIYIGTWKAGNMCGRGVMKWSTGDLFDGFWLNGSRHGSGFYRFKDGGYYYGIWTKGIKDGWGKFYPEGSNRPSLAKWNKSELLNENMEGSVPLSSSTNSEFKVKPSLKRSVSKIALGGFSKGITRRPHKSIVLKGNQNPSHSVPDGTLEKVQKEVLHSGSQVYEREYMQGVLIKERIINYTGRSNSIKLRGKIKEARKKSLVSTNAGLKSYYLMLNLQLGIRYTVGKISPLPMREVRSSDYGAQARIQMYFPTMGSQKTPPHYSLDFYWTDYYPMVFRNLREMFKLDAADYMMSICGDDGLTELSSAGKSGSLFYLSHDDRFVIKTLKKSELKVLLKMLPSYYDNVKAHENTLLTKFFGVHQIAWKAGRKVRFVVMGNMFCTELRIHRRYDLKGSCQGRVTNKEDIKENTTFKDLDLPYVFHMDKLLRESLLEQITHDCMFLESQQIIDYSLLLGLHFRAPEHLKAFLETAESMHQPEHTFANDGAISQDEMLIPPKGLLLVTHEPNFVSTAPGPHIRGNTLKAFSVGEKEVDLLLPGTARLRVQLGVNMPAQANHKIQRHGGDASEAELFEVYDVVLYLGIIDILQGYNLKKKVELAYKSMKYDPTSISVMEPAPYSKRFIALSFIIMESRGRSSEKIFLNGDVYCGNYKGTLPQGKGKYTWSDGKFYEGDWEEGKMTGKGKVLWPSGTSYEGDFSGGYLHGFGILTSSDGSVYRGSWKLNTRHGFGEKHYQNSDVYEGTWKEGKHEGSGKYVWSNGNMYIGTWKAGNMCGKGVMKWSTGDLFDGFWLNGLRNGSGFYKFEDGGCYSGMWTKGIKDGWGKFYPEGSNRPSLAKWSNSELVNEKVEGSIRLSSSTKSEFKVIKPSFKLSVSKIALNGFSKGVTRRLHKRIVLKGNQNPCHSVADGTLEEVQRVVQHSSSRVYEREYMQGVLIKERIMNCTGRTNSIKRRGRTKDARKKSLMSTYAGLQSYYLMLSLQVGIRYIVGKISPVPMREVRLSDFRGRVQMYFPTRGSQMTPPHCSLDFYWTDYCPIVFRNLREMFKLDSADYMMSICGGDGLTELSSAGKSGSLFYLSHDDRFVIKTLKRSELKVLLEMLPSYYEHVKAHENTLLPKFFGVHQIAWKVGRKASFVVMENMLCTVLRIHRRYELKGSCQGRVTNKEDIKENTTFKDLDLPYVFHMDKLLHESLLKQITLDCRFLESRQIINYSLLLGLHFRAPGNLKAFLETEESMQQPEHTFASTSVDAISEDEMLNPPKGLLLVTHERNFVSTAPGPHIRGNTLRAFSSMGEKEVDLLLPETRRLRVQLGVNMPAQASHKLPQDGGDASEAELFEVYDVVLYLGIIDILQEYNLKKKVELAYKSFKYDPMSISVMEPTPYSKRFVNFLERVFIPT</sequence>
<reference evidence="6" key="1">
    <citation type="submission" date="2023-02" db="EMBL/GenBank/DDBJ databases">
        <title>Genome of toxic invasive species Heracleum sosnowskyi carries increased number of genes despite the absence of recent whole-genome duplications.</title>
        <authorList>
            <person name="Schelkunov M."/>
            <person name="Shtratnikova V."/>
            <person name="Makarenko M."/>
            <person name="Klepikova A."/>
            <person name="Omelchenko D."/>
            <person name="Novikova G."/>
            <person name="Obukhova E."/>
            <person name="Bogdanov V."/>
            <person name="Penin A."/>
            <person name="Logacheva M."/>
        </authorList>
    </citation>
    <scope>NUCLEOTIDE SEQUENCE</scope>
    <source>
        <strain evidence="6">Hsosn_3</strain>
        <tissue evidence="6">Leaf</tissue>
    </source>
</reference>
<dbReference type="GO" id="GO:0046854">
    <property type="term" value="P:phosphatidylinositol phosphate biosynthetic process"/>
    <property type="evidence" value="ECO:0007669"/>
    <property type="project" value="TreeGrafter"/>
</dbReference>
<dbReference type="InterPro" id="IPR002498">
    <property type="entry name" value="PInositol-4-P-4/5-kinase_core"/>
</dbReference>